<dbReference type="HAMAP" id="MF_00121">
    <property type="entry name" value="GatB"/>
    <property type="match status" value="1"/>
</dbReference>
<keyword evidence="3 5" id="KW-0067">ATP-binding</keyword>
<organism evidence="8 9">
    <name type="scientific">Trichobilharzia regenti</name>
    <name type="common">Nasal bird schistosome</name>
    <dbReference type="NCBI Taxonomy" id="157069"/>
    <lineage>
        <taxon>Eukaryota</taxon>
        <taxon>Metazoa</taxon>
        <taxon>Spiralia</taxon>
        <taxon>Lophotrochozoa</taxon>
        <taxon>Platyhelminthes</taxon>
        <taxon>Trematoda</taxon>
        <taxon>Digenea</taxon>
        <taxon>Strigeidida</taxon>
        <taxon>Schistosomatoidea</taxon>
        <taxon>Schistosomatidae</taxon>
        <taxon>Trichobilharzia</taxon>
    </lineage>
</organism>
<evidence type="ECO:0000313" key="9">
    <source>
        <dbReference type="WBParaSite" id="TREG1_80000.1"/>
    </source>
</evidence>
<evidence type="ECO:0000256" key="3">
    <source>
        <dbReference type="ARBA" id="ARBA00022840"/>
    </source>
</evidence>
<evidence type="ECO:0000259" key="7">
    <source>
        <dbReference type="SMART" id="SM00845"/>
    </source>
</evidence>
<keyword evidence="6" id="KW-0812">Transmembrane</keyword>
<keyword evidence="2 5" id="KW-0547">Nucleotide-binding</keyword>
<evidence type="ECO:0000256" key="6">
    <source>
        <dbReference type="SAM" id="Phobius"/>
    </source>
</evidence>
<comment type="function">
    <text evidence="5">Allows the formation of correctly charged Gln-tRNA(Gln) through the transamidation of misacylated Glu-tRNA(Gln) in the mitochondria. The reaction takes place in the presence of glutamine and ATP through an activated gamma-phospho-Glu-tRNA(Gln).</text>
</comment>
<dbReference type="InterPro" id="IPR017959">
    <property type="entry name" value="Asn/Gln-tRNA_amidoTrfase_suB/E"/>
</dbReference>
<evidence type="ECO:0000256" key="4">
    <source>
        <dbReference type="ARBA" id="ARBA00022917"/>
    </source>
</evidence>
<dbReference type="InterPro" id="IPR018027">
    <property type="entry name" value="Asn/Gln_amidotransferase"/>
</dbReference>
<keyword evidence="6" id="KW-0472">Membrane</keyword>
<keyword evidence="8" id="KW-1185">Reference proteome</keyword>
<comment type="subcellular location">
    <subcellularLocation>
        <location evidence="5">Mitochondrion</location>
    </subcellularLocation>
</comment>
<dbReference type="GO" id="GO:0070681">
    <property type="term" value="P:glutaminyl-tRNAGln biosynthesis via transamidation"/>
    <property type="evidence" value="ECO:0007669"/>
    <property type="project" value="UniProtKB-UniRule"/>
</dbReference>
<dbReference type="Proteomes" id="UP000050795">
    <property type="component" value="Unassembled WGS sequence"/>
</dbReference>
<sequence>MLLFFSNLSIQNVSYCHYSVYTITILFTFFPFRIANVYRMGIVLRHKRLLRSTTRCTNFLCLQYSTGISPAVKNYTPLIGLEIHAQLAVKSKLFTPTPYTFAAPSNTQLGLHDVAMPGSMPILNRQCLELGLVASIGLNCKINMTSRFDRKHYFYADLPAGYQITQYYKPIAEYGCLQYIWSPNSWETKSPPLYTEIVHSINGQSYYRSQARIKRIQIEQDSGKTLQDVHGDCSLIDLNRSDVGLIEIVTEPDFNSSDQTAAFITDLSRLLKHLKCCNAIGAFGELRVDVNVSIGEDAANQNPRVEIKNLNSIHDVINSIDYEIKRQTEVLKTGGQIVHETRSYDSVNNVTLRMRVKELTQDYRYIPEPNLPAIRLLSSCSHCSPNSSSSLDVNHLHVVSQSSSPATSSTSSSVTSSSASTLSSSKNKVCVQCIKEKYQLHSVHWEANFPQYKKQELLLQHALSMDRTIVLIENPDLYTLYKSTLKYLSDVNVNANVNRQEENFHWLIYAKELSFWISGHLHGSMKHKTLKHLPKIEELAEFVYMNLTGQIFGPPAVELLNLLTQSDESIHHSVFELAAKNDLLLIRDRDQMKAYCEQVIADHPKLVKQYLNGKKKALKKLVQHLISNPKYTDSNKFNPSIVENILKELLLGIGVDVAAAESSSSISCDSSLSSSPQVTVKKA</sequence>
<dbReference type="SMART" id="SM00845">
    <property type="entry name" value="GatB_Yqey"/>
    <property type="match status" value="1"/>
</dbReference>
<keyword evidence="1 5" id="KW-0436">Ligase</keyword>
<dbReference type="PANTHER" id="PTHR11659">
    <property type="entry name" value="GLUTAMYL-TRNA GLN AMIDOTRANSFERASE SUBUNIT B MITOCHONDRIAL AND PROKARYOTIC PET112-RELATED"/>
    <property type="match status" value="1"/>
</dbReference>
<evidence type="ECO:0000313" key="8">
    <source>
        <dbReference type="Proteomes" id="UP000050795"/>
    </source>
</evidence>
<evidence type="ECO:0000256" key="1">
    <source>
        <dbReference type="ARBA" id="ARBA00022598"/>
    </source>
</evidence>
<dbReference type="GO" id="GO:0032543">
    <property type="term" value="P:mitochondrial translation"/>
    <property type="evidence" value="ECO:0007669"/>
    <property type="project" value="UniProtKB-UniRule"/>
</dbReference>
<dbReference type="GO" id="GO:0030956">
    <property type="term" value="C:glutamyl-tRNA(Gln) amidotransferase complex"/>
    <property type="evidence" value="ECO:0007669"/>
    <property type="project" value="UniProtKB-UniRule"/>
</dbReference>
<keyword evidence="5" id="KW-0496">Mitochondrion</keyword>
<feature type="transmembrane region" description="Helical" evidence="6">
    <location>
        <begin position="20"/>
        <end position="38"/>
    </location>
</feature>
<evidence type="ECO:0000256" key="5">
    <source>
        <dbReference type="HAMAP-Rule" id="MF_03147"/>
    </source>
</evidence>
<reference evidence="9" key="2">
    <citation type="submission" date="2023-11" db="UniProtKB">
        <authorList>
            <consortium name="WormBaseParasite"/>
        </authorList>
    </citation>
    <scope>IDENTIFICATION</scope>
</reference>
<dbReference type="Pfam" id="PF02637">
    <property type="entry name" value="GatB_Yqey"/>
    <property type="match status" value="1"/>
</dbReference>
<dbReference type="InterPro" id="IPR023168">
    <property type="entry name" value="GatB_Yqey_C_2"/>
</dbReference>
<accession>A0AA85K5Y6</accession>
<dbReference type="InterPro" id="IPR006075">
    <property type="entry name" value="Asn/Gln-tRNA_Trfase_suB/E_cat"/>
</dbReference>
<dbReference type="GO" id="GO:0050567">
    <property type="term" value="F:glutaminyl-tRNA synthase (glutamine-hydrolyzing) activity"/>
    <property type="evidence" value="ECO:0007669"/>
    <property type="project" value="UniProtKB-UniRule"/>
</dbReference>
<dbReference type="InterPro" id="IPR014746">
    <property type="entry name" value="Gln_synth/guanido_kin_cat_dom"/>
</dbReference>
<proteinExistence type="inferred from homology"/>
<dbReference type="Gene3D" id="1.10.10.410">
    <property type="match status" value="1"/>
</dbReference>
<dbReference type="Pfam" id="PF02934">
    <property type="entry name" value="GatB_N"/>
    <property type="match status" value="1"/>
</dbReference>
<feature type="domain" description="Asn/Gln amidotransferase" evidence="7">
    <location>
        <begin position="502"/>
        <end position="650"/>
    </location>
</feature>
<name>A0AA85K5Y6_TRIRE</name>
<comment type="catalytic activity">
    <reaction evidence="5">
        <text>L-glutamyl-tRNA(Gln) + L-glutamine + ATP + H2O = L-glutaminyl-tRNA(Gln) + L-glutamate + ADP + phosphate + H(+)</text>
        <dbReference type="Rhea" id="RHEA:17521"/>
        <dbReference type="Rhea" id="RHEA-COMP:9681"/>
        <dbReference type="Rhea" id="RHEA-COMP:9684"/>
        <dbReference type="ChEBI" id="CHEBI:15377"/>
        <dbReference type="ChEBI" id="CHEBI:15378"/>
        <dbReference type="ChEBI" id="CHEBI:29985"/>
        <dbReference type="ChEBI" id="CHEBI:30616"/>
        <dbReference type="ChEBI" id="CHEBI:43474"/>
        <dbReference type="ChEBI" id="CHEBI:58359"/>
        <dbReference type="ChEBI" id="CHEBI:78520"/>
        <dbReference type="ChEBI" id="CHEBI:78521"/>
        <dbReference type="ChEBI" id="CHEBI:456216"/>
    </reaction>
</comment>
<dbReference type="GO" id="GO:0005739">
    <property type="term" value="C:mitochondrion"/>
    <property type="evidence" value="ECO:0007669"/>
    <property type="project" value="UniProtKB-SubCell"/>
</dbReference>
<comment type="subunit">
    <text evidence="5">Subunit of the heterotrimeric GatCAB amidotransferase (AdT) complex, composed of A, B and C subunits.</text>
</comment>
<keyword evidence="6" id="KW-1133">Transmembrane helix</keyword>
<dbReference type="GO" id="GO:0005524">
    <property type="term" value="F:ATP binding"/>
    <property type="evidence" value="ECO:0007669"/>
    <property type="project" value="UniProtKB-KW"/>
</dbReference>
<protein>
    <recommendedName>
        <fullName evidence="5">Glutamyl-tRNA(Gln) amidotransferase subunit B, mitochondrial</fullName>
        <shortName evidence="5">Glu-AdT subunit B</shortName>
        <ecNumber evidence="5">6.3.5.-</ecNumber>
    </recommendedName>
</protein>
<evidence type="ECO:0000256" key="2">
    <source>
        <dbReference type="ARBA" id="ARBA00022741"/>
    </source>
</evidence>
<dbReference type="InterPro" id="IPR017958">
    <property type="entry name" value="Gln-tRNA_amidoTrfase_suB_CS"/>
</dbReference>
<reference evidence="8" key="1">
    <citation type="submission" date="2022-06" db="EMBL/GenBank/DDBJ databases">
        <authorList>
            <person name="Berger JAMES D."/>
            <person name="Berger JAMES D."/>
        </authorList>
    </citation>
    <scope>NUCLEOTIDE SEQUENCE [LARGE SCALE GENOMIC DNA]</scope>
</reference>
<dbReference type="InterPro" id="IPR004413">
    <property type="entry name" value="GatB"/>
</dbReference>
<dbReference type="AlphaFoldDB" id="A0AA85K5Y6"/>
<dbReference type="WBParaSite" id="TREG1_80000.1">
    <property type="protein sequence ID" value="TREG1_80000.1"/>
    <property type="gene ID" value="TREG1_80000"/>
</dbReference>
<dbReference type="PANTHER" id="PTHR11659:SF0">
    <property type="entry name" value="GLUTAMYL-TRNA(GLN) AMIDOTRANSFERASE SUBUNIT B, MITOCHONDRIAL"/>
    <property type="match status" value="1"/>
</dbReference>
<comment type="similarity">
    <text evidence="5">Belongs to the GatB/GatE family. GatB subfamily.</text>
</comment>
<dbReference type="EC" id="6.3.5.-" evidence="5"/>
<dbReference type="PROSITE" id="PS01234">
    <property type="entry name" value="GATB"/>
    <property type="match status" value="1"/>
</dbReference>
<keyword evidence="4 5" id="KW-0648">Protein biosynthesis</keyword>
<dbReference type="SUPFAM" id="SSF55931">
    <property type="entry name" value="Glutamine synthetase/guanido kinase"/>
    <property type="match status" value="1"/>
</dbReference>